<gene>
    <name evidence="3" type="ORF">J0A67_17300</name>
</gene>
<accession>A0ABS3BUR7</accession>
<evidence type="ECO:0000259" key="2">
    <source>
        <dbReference type="PROSITE" id="PS51352"/>
    </source>
</evidence>
<keyword evidence="1" id="KW-0732">Signal</keyword>
<keyword evidence="4" id="KW-1185">Reference proteome</keyword>
<comment type="caution">
    <text evidence="3">The sequence shown here is derived from an EMBL/GenBank/DDBJ whole genome shotgun (WGS) entry which is preliminary data.</text>
</comment>
<evidence type="ECO:0000256" key="1">
    <source>
        <dbReference type="SAM" id="SignalP"/>
    </source>
</evidence>
<evidence type="ECO:0000313" key="4">
    <source>
        <dbReference type="Proteomes" id="UP000664698"/>
    </source>
</evidence>
<protein>
    <recommendedName>
        <fullName evidence="2">Thioredoxin domain-containing protein</fullName>
    </recommendedName>
</protein>
<dbReference type="Proteomes" id="UP000664698">
    <property type="component" value="Unassembled WGS sequence"/>
</dbReference>
<feature type="domain" description="Thioredoxin" evidence="2">
    <location>
        <begin position="463"/>
        <end position="611"/>
    </location>
</feature>
<dbReference type="SUPFAM" id="SSF52833">
    <property type="entry name" value="Thioredoxin-like"/>
    <property type="match status" value="1"/>
</dbReference>
<sequence>MEKFLQTCFLALLCLIGSTFSAQSKVAESPGADLLHRFAGPTVSPHSGDTHRGGETLSDTFLYSTSHDIDGGPWSVSLSNPWTAVCDLETANCKLETAHWKTGFSLVDDSTSPGQEDSIPSARLEAGRFHLELPAGSAPDTIWVSYWEHFLKEHSDVTPGTRIPLVAETGSFFEGSAGYKSFRWELGDVDAPLTFSIRVGKKQLVRYWTLVPGDQVRMRVDLDAGRSYFSGPSAAFFAAQYEVDRVSAEQRMGFVPLMVTGDLERMLSDSLTALMYDRSRKLPESLYQTMDFLVPGKNESDVLEGYLATPLEDYPLIHKLEALLTGLDGLHREVIIQQAYGETLFNILSKLKLGKPMLLEEPHASRFRELVASLPVASEEYLSPAYLAALYELTLLRGKLSGLPLSQLLQDYPSAVSDRIIGLYVLDRFKRLDGEQADFVEKAMAEVETLWVSQLLSELRQRSLRGALLDTDPLLDRQGNPFDLEALKGKSLVISFWVSGCKFCIRYYQESLRPVFEEFKGREDLVFVSVNADMDTSIWERETNTWRYSHPEMVQLHQDASTGILADYRVGTFPQKMLVDSGHRLFLLTTNQYSPEALADKIRTMLDTPQTYTHP</sequence>
<dbReference type="PROSITE" id="PS51352">
    <property type="entry name" value="THIOREDOXIN_2"/>
    <property type="match status" value="1"/>
</dbReference>
<reference evidence="3 4" key="1">
    <citation type="submission" date="2021-03" db="EMBL/GenBank/DDBJ databases">
        <title>novel species isolated from a fishpond in China.</title>
        <authorList>
            <person name="Lu H."/>
            <person name="Cai Z."/>
        </authorList>
    </citation>
    <scope>NUCLEOTIDE SEQUENCE [LARGE SCALE GENOMIC DNA]</scope>
    <source>
        <strain evidence="3 4">JCM 31546</strain>
    </source>
</reference>
<evidence type="ECO:0000313" key="3">
    <source>
        <dbReference type="EMBL" id="MBN7802636.1"/>
    </source>
</evidence>
<feature type="signal peptide" evidence="1">
    <location>
        <begin position="1"/>
        <end position="24"/>
    </location>
</feature>
<name>A0ABS3BUR7_9BACT</name>
<feature type="chain" id="PRO_5045874592" description="Thioredoxin domain-containing protein" evidence="1">
    <location>
        <begin position="25"/>
        <end position="615"/>
    </location>
</feature>
<dbReference type="RefSeq" id="WP_206570651.1">
    <property type="nucleotide sequence ID" value="NZ_JAFKCW010000004.1"/>
</dbReference>
<dbReference type="Gene3D" id="3.40.30.10">
    <property type="entry name" value="Glutaredoxin"/>
    <property type="match status" value="1"/>
</dbReference>
<dbReference type="InterPro" id="IPR013766">
    <property type="entry name" value="Thioredoxin_domain"/>
</dbReference>
<dbReference type="InterPro" id="IPR036249">
    <property type="entry name" value="Thioredoxin-like_sf"/>
</dbReference>
<organism evidence="3 4">
    <name type="scientific">Algoriphagus aestuariicola</name>
    <dbReference type="NCBI Taxonomy" id="1852016"/>
    <lineage>
        <taxon>Bacteria</taxon>
        <taxon>Pseudomonadati</taxon>
        <taxon>Bacteroidota</taxon>
        <taxon>Cytophagia</taxon>
        <taxon>Cytophagales</taxon>
        <taxon>Cyclobacteriaceae</taxon>
        <taxon>Algoriphagus</taxon>
    </lineage>
</organism>
<dbReference type="EMBL" id="JAFKCW010000004">
    <property type="protein sequence ID" value="MBN7802636.1"/>
    <property type="molecule type" value="Genomic_DNA"/>
</dbReference>
<proteinExistence type="predicted"/>